<reference evidence="2" key="1">
    <citation type="submission" date="2018-05" db="EMBL/GenBank/DDBJ databases">
        <title>Genome Sequencing of selected type strains of the family Eggerthellaceae.</title>
        <authorList>
            <person name="Danylec N."/>
            <person name="Stoll D.A."/>
            <person name="Doetsch A."/>
            <person name="Huch M."/>
        </authorList>
    </citation>
    <scope>NUCLEOTIDE SEQUENCE [LARGE SCALE GENOMIC DNA]</scope>
    <source>
        <strain evidence="2">DSM 17537</strain>
    </source>
</reference>
<proteinExistence type="predicted"/>
<dbReference type="InterPro" id="IPR057369">
    <property type="entry name" value="VG15"/>
</dbReference>
<protein>
    <submittedName>
        <fullName evidence="1">Uncharacterized protein</fullName>
    </submittedName>
</protein>
<gene>
    <name evidence="1" type="ORF">DMP07_01335</name>
</gene>
<dbReference type="OrthoDB" id="3194844at2"/>
<dbReference type="Proteomes" id="UP000267368">
    <property type="component" value="Unassembled WGS sequence"/>
</dbReference>
<comment type="caution">
    <text evidence="1">The sequence shown here is derived from an EMBL/GenBank/DDBJ whole genome shotgun (WGS) entry which is preliminary data.</text>
</comment>
<accession>A0A3N0AH89</accession>
<organism evidence="1 2">
    <name type="scientific">Slackia faecicanis</name>
    <dbReference type="NCBI Taxonomy" id="255723"/>
    <lineage>
        <taxon>Bacteria</taxon>
        <taxon>Bacillati</taxon>
        <taxon>Actinomycetota</taxon>
        <taxon>Coriobacteriia</taxon>
        <taxon>Eggerthellales</taxon>
        <taxon>Eggerthellaceae</taxon>
        <taxon>Slackia</taxon>
    </lineage>
</organism>
<keyword evidence="2" id="KW-1185">Reference proteome</keyword>
<evidence type="ECO:0000313" key="2">
    <source>
        <dbReference type="Proteomes" id="UP000267368"/>
    </source>
</evidence>
<name>A0A3N0AH89_9ACTN</name>
<evidence type="ECO:0000313" key="1">
    <source>
        <dbReference type="EMBL" id="RNL21513.1"/>
    </source>
</evidence>
<dbReference type="Pfam" id="PF25310">
    <property type="entry name" value="VG15"/>
    <property type="match status" value="1"/>
</dbReference>
<dbReference type="EMBL" id="QICB01000001">
    <property type="protein sequence ID" value="RNL21513.1"/>
    <property type="molecule type" value="Genomic_DNA"/>
</dbReference>
<dbReference type="AlphaFoldDB" id="A0A3N0AH89"/>
<sequence length="222" mass="24874">MAISQARLDRYRAELGDLGQAAFLFVDEFIRAIVEENPGISVAELREEAIDAVDSALHAFGDQASELALDLFEEIAVREHGIDVDARIEDAIPAKMVDDGVRYAARKLVEGDTDAFRRDVADLTRYYIKRSAFENMERNCHRNDLALRPRAERSRDVPVLLHAQLARVRLPKRADGGTCPCLPRALRLRRRAGLQGPACVRADRGLRPGRHVRAVERVPEDG</sequence>
<dbReference type="RefSeq" id="WP_123197354.1">
    <property type="nucleotide sequence ID" value="NZ_QICB01000001.1"/>
</dbReference>